<evidence type="ECO:0000256" key="7">
    <source>
        <dbReference type="ARBA" id="ARBA00022824"/>
    </source>
</evidence>
<dbReference type="GO" id="GO:0016757">
    <property type="term" value="F:glycosyltransferase activity"/>
    <property type="evidence" value="ECO:0007669"/>
    <property type="project" value="UniProtKB-KW"/>
</dbReference>
<organism evidence="15 16">
    <name type="scientific">Pinctada imbricata</name>
    <name type="common">Atlantic pearl-oyster</name>
    <name type="synonym">Pinctada martensii</name>
    <dbReference type="NCBI Taxonomy" id="66713"/>
    <lineage>
        <taxon>Eukaryota</taxon>
        <taxon>Metazoa</taxon>
        <taxon>Spiralia</taxon>
        <taxon>Lophotrochozoa</taxon>
        <taxon>Mollusca</taxon>
        <taxon>Bivalvia</taxon>
        <taxon>Autobranchia</taxon>
        <taxon>Pteriomorphia</taxon>
        <taxon>Pterioida</taxon>
        <taxon>Pterioidea</taxon>
        <taxon>Pteriidae</taxon>
        <taxon>Pinctada</taxon>
    </lineage>
</organism>
<feature type="domain" description="Glycosyl transferase 64" evidence="14">
    <location>
        <begin position="384"/>
        <end position="634"/>
    </location>
</feature>
<keyword evidence="6" id="KW-0812">Transmembrane</keyword>
<evidence type="ECO:0000256" key="11">
    <source>
        <dbReference type="ARBA" id="ARBA00023157"/>
    </source>
</evidence>
<keyword evidence="5" id="KW-0808">Transferase</keyword>
<evidence type="ECO:0000256" key="6">
    <source>
        <dbReference type="ARBA" id="ARBA00022692"/>
    </source>
</evidence>
<dbReference type="AlphaFoldDB" id="A0AA88XSY7"/>
<dbReference type="InterPro" id="IPR040911">
    <property type="entry name" value="Exostosin_GT47"/>
</dbReference>
<comment type="subcellular location">
    <subcellularLocation>
        <location evidence="1">Endoplasmic reticulum membrane</location>
        <topology evidence="1">Single-pass type II membrane protein</topology>
    </subcellularLocation>
</comment>
<keyword evidence="8" id="KW-0735">Signal-anchor</keyword>
<evidence type="ECO:0000256" key="4">
    <source>
        <dbReference type="ARBA" id="ARBA00022676"/>
    </source>
</evidence>
<keyword evidence="16" id="KW-1185">Reference proteome</keyword>
<evidence type="ECO:0000256" key="1">
    <source>
        <dbReference type="ARBA" id="ARBA00004648"/>
    </source>
</evidence>
<feature type="domain" description="Exostosin GT47" evidence="13">
    <location>
        <begin position="11"/>
        <end position="300"/>
    </location>
</feature>
<dbReference type="GO" id="GO:0015012">
    <property type="term" value="P:heparan sulfate proteoglycan biosynthetic process"/>
    <property type="evidence" value="ECO:0007669"/>
    <property type="project" value="UniProtKB-ARBA"/>
</dbReference>
<reference evidence="15" key="1">
    <citation type="submission" date="2019-08" db="EMBL/GenBank/DDBJ databases">
        <title>The improved chromosome-level genome for the pearl oyster Pinctada fucata martensii using PacBio sequencing and Hi-C.</title>
        <authorList>
            <person name="Zheng Z."/>
        </authorList>
    </citation>
    <scope>NUCLEOTIDE SEQUENCE</scope>
    <source>
        <strain evidence="15">ZZ-2019</strain>
        <tissue evidence="15">Adductor muscle</tissue>
    </source>
</reference>
<dbReference type="InterPro" id="IPR004263">
    <property type="entry name" value="Exostosin"/>
</dbReference>
<comment type="pathway">
    <text evidence="2">Protein modification; protein glycosylation.</text>
</comment>
<evidence type="ECO:0000313" key="15">
    <source>
        <dbReference type="EMBL" id="KAK3087008.1"/>
    </source>
</evidence>
<dbReference type="InterPro" id="IPR029044">
    <property type="entry name" value="Nucleotide-diphossugar_trans"/>
</dbReference>
<evidence type="ECO:0008006" key="17">
    <source>
        <dbReference type="Google" id="ProtNLM"/>
    </source>
</evidence>
<dbReference type="Gene3D" id="3.90.550.10">
    <property type="entry name" value="Spore Coat Polysaccharide Biosynthesis Protein SpsA, Chain A"/>
    <property type="match status" value="1"/>
</dbReference>
<proteinExistence type="inferred from homology"/>
<name>A0AA88XSY7_PINIB</name>
<evidence type="ECO:0000256" key="9">
    <source>
        <dbReference type="ARBA" id="ARBA00022989"/>
    </source>
</evidence>
<comment type="caution">
    <text evidence="15">The sequence shown here is derived from an EMBL/GenBank/DDBJ whole genome shotgun (WGS) entry which is preliminary data.</text>
</comment>
<evidence type="ECO:0000256" key="10">
    <source>
        <dbReference type="ARBA" id="ARBA00023136"/>
    </source>
</evidence>
<sequence length="651" mass="75742">METCFDFSKCEKDFKVYVYPVQERVSESYSKILVSIQDSKYYTKNPEEACIFILSIDTLDRDVLSQNFAKDIQSKIDRLSLWNNGKNHLIFNLYSGTWPDYSPNLDFDIGEAMLAKSSISVHKFRPGFDISFPLIGKDHPHKGGERGHLYISMNNIPPLRYYLLAFKGKRYLTGIGSETRNSLYHIHNGEEIVLLTTCRHGKSWQKKARELNDTRCDVDNKEYDRYDYRKLLTNATFCLVPRGRRLGSFRFLESLQAGCIPFLLSNGWELPFSEVIDWTKVAVWGDERLLFQVPSIVRSLSHPEILVLRQQTQFLWEAYFSSMDKIVLTTLEILRDRVNRHFARNSVIWNTFPGGLSILPGYTAFHHTYPFFYQQDGTKPTNKFTAVIYATSPVLLSSAPLFRLIRTIAKSTNVHKILVVWHCDVAPPPAYQWPADLGVPILVKTKIIKSVNARFYLYSELEMDAVFNFDEDTLVTTDEIDFAFSVWQEFPDRIVGFAARSHFWDESKNMWSYTSKYTNEYSMILTGASVYHKYYHYLYTNSIFNSAIQVVEQTQNCEDILMNFLVSHVTKLPPIKVTHRKIYRESMQVSINRTTGMADAVKFRERQTCMSTFVNLFGHMPLIRSKARMDPLLFKDPVSNLRKKYRQIEVI</sequence>
<evidence type="ECO:0000256" key="8">
    <source>
        <dbReference type="ARBA" id="ARBA00022968"/>
    </source>
</evidence>
<dbReference type="Proteomes" id="UP001186944">
    <property type="component" value="Unassembled WGS sequence"/>
</dbReference>
<evidence type="ECO:0000256" key="5">
    <source>
        <dbReference type="ARBA" id="ARBA00022679"/>
    </source>
</evidence>
<dbReference type="PANTHER" id="PTHR48261:SF3">
    <property type="entry name" value="EXOSTOSIN GLYCOSYLTRANSFERASE 1"/>
    <property type="match status" value="1"/>
</dbReference>
<keyword evidence="4" id="KW-0328">Glycosyltransferase</keyword>
<keyword evidence="11" id="KW-1015">Disulfide bond</keyword>
<keyword evidence="12" id="KW-0325">Glycoprotein</keyword>
<accession>A0AA88XSY7</accession>
<keyword evidence="10" id="KW-0472">Membrane</keyword>
<dbReference type="EMBL" id="VSWD01000011">
    <property type="protein sequence ID" value="KAK3087008.1"/>
    <property type="molecule type" value="Genomic_DNA"/>
</dbReference>
<comment type="similarity">
    <text evidence="3">Belongs to the glycosyltransferase 47 family.</text>
</comment>
<evidence type="ECO:0000256" key="2">
    <source>
        <dbReference type="ARBA" id="ARBA00004922"/>
    </source>
</evidence>
<protein>
    <recommendedName>
        <fullName evidence="17">Exostosin-1</fullName>
    </recommendedName>
</protein>
<dbReference type="GO" id="GO:0005789">
    <property type="term" value="C:endoplasmic reticulum membrane"/>
    <property type="evidence" value="ECO:0007669"/>
    <property type="project" value="UniProtKB-SubCell"/>
</dbReference>
<keyword evidence="9" id="KW-1133">Transmembrane helix</keyword>
<evidence type="ECO:0000256" key="12">
    <source>
        <dbReference type="ARBA" id="ARBA00023180"/>
    </source>
</evidence>
<keyword evidence="7" id="KW-0256">Endoplasmic reticulum</keyword>
<gene>
    <name evidence="15" type="ORF">FSP39_000266</name>
</gene>
<evidence type="ECO:0000256" key="3">
    <source>
        <dbReference type="ARBA" id="ARBA00010271"/>
    </source>
</evidence>
<dbReference type="InterPro" id="IPR015338">
    <property type="entry name" value="GT64_dom"/>
</dbReference>
<dbReference type="SUPFAM" id="SSF53448">
    <property type="entry name" value="Nucleotide-diphospho-sugar transferases"/>
    <property type="match status" value="1"/>
</dbReference>
<evidence type="ECO:0000259" key="14">
    <source>
        <dbReference type="Pfam" id="PF09258"/>
    </source>
</evidence>
<evidence type="ECO:0000313" key="16">
    <source>
        <dbReference type="Proteomes" id="UP001186944"/>
    </source>
</evidence>
<dbReference type="Pfam" id="PF03016">
    <property type="entry name" value="Exostosin_GT47"/>
    <property type="match status" value="1"/>
</dbReference>
<evidence type="ECO:0000259" key="13">
    <source>
        <dbReference type="Pfam" id="PF03016"/>
    </source>
</evidence>
<dbReference type="Pfam" id="PF09258">
    <property type="entry name" value="Glyco_transf_64"/>
    <property type="match status" value="1"/>
</dbReference>
<dbReference type="PANTHER" id="PTHR48261">
    <property type="entry name" value="ACETYLGLUCOSAMINYLTRANSFERASE"/>
    <property type="match status" value="1"/>
</dbReference>